<dbReference type="SUPFAM" id="SSF109854">
    <property type="entry name" value="DinB/YfiT-like putative metalloenzymes"/>
    <property type="match status" value="1"/>
</dbReference>
<proteinExistence type="predicted"/>
<dbReference type="InterPro" id="IPR007061">
    <property type="entry name" value="MST-like"/>
</dbReference>
<dbReference type="RefSeq" id="WP_345523016.1">
    <property type="nucleotide sequence ID" value="NZ_BAABKM010000003.1"/>
</dbReference>
<organism evidence="1 2">
    <name type="scientific">Nocardioides conyzicola</name>
    <dbReference type="NCBI Taxonomy" id="1651781"/>
    <lineage>
        <taxon>Bacteria</taxon>
        <taxon>Bacillati</taxon>
        <taxon>Actinomycetota</taxon>
        <taxon>Actinomycetes</taxon>
        <taxon>Propionibacteriales</taxon>
        <taxon>Nocardioidaceae</taxon>
        <taxon>Nocardioides</taxon>
    </lineage>
</organism>
<dbReference type="InterPro" id="IPR034660">
    <property type="entry name" value="DinB/YfiT-like"/>
</dbReference>
<name>A0ABP8XV46_9ACTN</name>
<evidence type="ECO:0000313" key="1">
    <source>
        <dbReference type="EMBL" id="GAA4714663.1"/>
    </source>
</evidence>
<comment type="caution">
    <text evidence="1">The sequence shown here is derived from an EMBL/GenBank/DDBJ whole genome shotgun (WGS) entry which is preliminary data.</text>
</comment>
<dbReference type="EMBL" id="BAABKM010000003">
    <property type="protein sequence ID" value="GAA4714663.1"/>
    <property type="molecule type" value="Genomic_DNA"/>
</dbReference>
<evidence type="ECO:0000313" key="2">
    <source>
        <dbReference type="Proteomes" id="UP001499974"/>
    </source>
</evidence>
<dbReference type="Proteomes" id="UP001499974">
    <property type="component" value="Unassembled WGS sequence"/>
</dbReference>
<keyword evidence="2" id="KW-1185">Reference proteome</keyword>
<sequence>MNGYPEPPAVGSEAATLVGSLERMRATFAWKCADLDARGLSARIATSELSLGRLLKHLAYMEDLNFTRDLGGSDLPEPWSRVEPSVRAAWVFTSADDDAPDTLYALWQRAVGRSRAAVRSVLADGDPGSTYDVGGRHPVAVRRLLVDMIEEYGRHTGQADLLREAVDGRVGEDPPGPAFACELPR</sequence>
<dbReference type="Gene3D" id="1.20.120.450">
    <property type="entry name" value="dinb family like domain"/>
    <property type="match status" value="1"/>
</dbReference>
<accession>A0ABP8XV46</accession>
<gene>
    <name evidence="1" type="ORF">GCM10023349_37390</name>
</gene>
<protein>
    <submittedName>
        <fullName evidence="1">DinB family protein</fullName>
    </submittedName>
</protein>
<reference evidence="2" key="1">
    <citation type="journal article" date="2019" name="Int. J. Syst. Evol. Microbiol.">
        <title>The Global Catalogue of Microorganisms (GCM) 10K type strain sequencing project: providing services to taxonomists for standard genome sequencing and annotation.</title>
        <authorList>
            <consortium name="The Broad Institute Genomics Platform"/>
            <consortium name="The Broad Institute Genome Sequencing Center for Infectious Disease"/>
            <person name="Wu L."/>
            <person name="Ma J."/>
        </authorList>
    </citation>
    <scope>NUCLEOTIDE SEQUENCE [LARGE SCALE GENOMIC DNA]</scope>
    <source>
        <strain evidence="2">JCM 18531</strain>
    </source>
</reference>
<dbReference type="Pfam" id="PF04978">
    <property type="entry name" value="MST"/>
    <property type="match status" value="1"/>
</dbReference>